<reference evidence="1 2" key="1">
    <citation type="submission" date="2018-07" db="EMBL/GenBank/DDBJ databases">
        <title>Draft genome sequence of Ancylomarina sp. M1P.</title>
        <authorList>
            <person name="Yadav S."/>
            <person name="Villanueva L."/>
            <person name="Damste J.S.S."/>
        </authorList>
    </citation>
    <scope>NUCLEOTIDE SEQUENCE [LARGE SCALE GENOMIC DNA]</scope>
    <source>
        <strain evidence="1 2">M1P</strain>
    </source>
</reference>
<dbReference type="OrthoDB" id="1121796at2"/>
<evidence type="ECO:0000313" key="1">
    <source>
        <dbReference type="EMBL" id="RRG24715.1"/>
    </source>
</evidence>
<dbReference type="RefSeq" id="WP_125029122.1">
    <property type="nucleotide sequence ID" value="NZ_JAPXVP010000001.1"/>
</dbReference>
<dbReference type="AlphaFoldDB" id="A0A425Y813"/>
<name>A0A425Y813_9BACT</name>
<dbReference type="Proteomes" id="UP000285794">
    <property type="component" value="Unassembled WGS sequence"/>
</dbReference>
<proteinExistence type="predicted"/>
<protein>
    <submittedName>
        <fullName evidence="1">Uncharacterized protein</fullName>
    </submittedName>
</protein>
<evidence type="ECO:0000313" key="2">
    <source>
        <dbReference type="Proteomes" id="UP000285794"/>
    </source>
</evidence>
<dbReference type="EMBL" id="QQWG01000001">
    <property type="protein sequence ID" value="RRG24715.1"/>
    <property type="molecule type" value="Genomic_DNA"/>
</dbReference>
<keyword evidence="2" id="KW-1185">Reference proteome</keyword>
<gene>
    <name evidence="1" type="ORF">DWB61_01480</name>
</gene>
<organism evidence="1 2">
    <name type="scientific">Ancylomarina euxinus</name>
    <dbReference type="NCBI Taxonomy" id="2283627"/>
    <lineage>
        <taxon>Bacteria</taxon>
        <taxon>Pseudomonadati</taxon>
        <taxon>Bacteroidota</taxon>
        <taxon>Bacteroidia</taxon>
        <taxon>Marinilabiliales</taxon>
        <taxon>Marinifilaceae</taxon>
        <taxon>Ancylomarina</taxon>
    </lineage>
</organism>
<comment type="caution">
    <text evidence="1">The sequence shown here is derived from an EMBL/GenBank/DDBJ whole genome shotgun (WGS) entry which is preliminary data.</text>
</comment>
<accession>A0A425Y813</accession>
<sequence length="119" mass="14018">MKREINRIMIICMLIGFCISPTILKSQLIQANNSISILLESSTQYTYSKWFSLEYFFKTDWSSDENEISKGDSLKNKLEIKFNRKGTKDSLIPELNRRPVLKIKKNNFRNKPIIIQTRI</sequence>